<dbReference type="SUPFAM" id="SSF52540">
    <property type="entry name" value="P-loop containing nucleoside triphosphate hydrolases"/>
    <property type="match status" value="1"/>
</dbReference>
<keyword evidence="3" id="KW-0418">Kinase</keyword>
<feature type="region of interest" description="Disordered" evidence="4">
    <location>
        <begin position="38"/>
        <end position="78"/>
    </location>
</feature>
<dbReference type="Gene3D" id="1.20.890.10">
    <property type="entry name" value="cAMP-dependent protein kinase regulatory subunit, dimerization-anchoring domain"/>
    <property type="match status" value="1"/>
</dbReference>
<dbReference type="InterPro" id="IPR007858">
    <property type="entry name" value="Dpy-30_motif"/>
</dbReference>
<dbReference type="Gene3D" id="3.40.50.720">
    <property type="entry name" value="NAD(P)-binding Rossmann-like Domain"/>
    <property type="match status" value="1"/>
</dbReference>
<dbReference type="InterPro" id="IPR000850">
    <property type="entry name" value="Adenylat/UMP-CMP_kin"/>
</dbReference>
<dbReference type="AlphaFoldDB" id="A0A8D3AN87"/>
<dbReference type="PANTHER" id="PTHR23359">
    <property type="entry name" value="NUCLEOTIDE KINASE"/>
    <property type="match status" value="1"/>
</dbReference>
<protein>
    <submittedName>
        <fullName evidence="5">Adenylate kinase 7b</fullName>
    </submittedName>
</protein>
<sequence length="710" mass="81229">MEEPRMEKTKKSPKRVFINSLDSYSSRNIAKLLCEHVAGTPAEPEEELKAEEEEEEDEEEEEEEAAESGTLQVVGSVSEKCDEERPFVLEEYENLDREELLLKLRDCDVVIYNISQHSDQLEEALWAVTALHNEMGIFSGPKMFILISTVMTWACSKPVDPEDLELPFTDDIFWRRRAHPNFKQHLDLEKEVVKMGKTDRTLFSTYVLASGLQYGMGEQVFHFFFKTSWLGHEHAIPVYGDGNNIVPTIHINDLASVIKNVIELQPKPYYLLAVDSSNNTMEDIVKTVASVLGPGKIRKRPFEEAALTQDFSMMEIDSMLVDLRMEAVYLKELFSISWVCDSGLVDNMEQVVEEYRLTRGLLPVRLCVLGPPAVGKSTVSRRICERYKLHHITLKETLSETIAQLEDAVMNSDVDGENEDSVAEAQELLDSLKESMEPGGGVLDDQLLVKMVKDKLTSNPCRNQGFVLDDLPSTYEQAKQLFSAEEHESEDGTSQGSSYSKRIMPELVLRLEASDTFLNDRVMNLPEALVQELSYDPELFLRRLATYREDSTEDETVLNFFDELDINSLCLEVNSSGEADGRLLIQRICDTLGKPRNYGQSIPEVKEEERRKAEEKMSRESQERAEEEQRQAEEARHTAAHWEEWTKRQEAVRQQEEQLLEAKSVPMRSYLTEHVMPTLTQGLIECCRARPADPVDFLAEFLFKNNPFDY</sequence>
<dbReference type="InterPro" id="IPR036291">
    <property type="entry name" value="NAD(P)-bd_dom_sf"/>
</dbReference>
<dbReference type="Ensembl" id="ENSSMAT00000021112.2">
    <property type="protein sequence ID" value="ENSSMAP00000020861.2"/>
    <property type="gene ID" value="ENSSMAG00000012786.2"/>
</dbReference>
<dbReference type="InterPro" id="IPR047499">
    <property type="entry name" value="DD_AK7"/>
</dbReference>
<dbReference type="GO" id="GO:0019205">
    <property type="term" value="F:nucleobase-containing compound kinase activity"/>
    <property type="evidence" value="ECO:0007669"/>
    <property type="project" value="InterPro"/>
</dbReference>
<gene>
    <name evidence="5" type="primary">AK7</name>
</gene>
<evidence type="ECO:0000256" key="1">
    <source>
        <dbReference type="ARBA" id="ARBA00022679"/>
    </source>
</evidence>
<feature type="compositionally biased region" description="Basic and acidic residues" evidence="4">
    <location>
        <begin position="604"/>
        <end position="632"/>
    </location>
</feature>
<dbReference type="Gene3D" id="3.40.50.300">
    <property type="entry name" value="P-loop containing nucleotide triphosphate hydrolases"/>
    <property type="match status" value="1"/>
</dbReference>
<dbReference type="Pfam" id="PF05186">
    <property type="entry name" value="Dpy-30"/>
    <property type="match status" value="1"/>
</dbReference>
<accession>A0A8D3AN87</accession>
<dbReference type="GeneTree" id="ENSGT00390000015102"/>
<dbReference type="Pfam" id="PF00406">
    <property type="entry name" value="ADK"/>
    <property type="match status" value="1"/>
</dbReference>
<dbReference type="InterPro" id="IPR027417">
    <property type="entry name" value="P-loop_NTPase"/>
</dbReference>
<name>A0A8D3AN87_SCOMX</name>
<feature type="compositionally biased region" description="Acidic residues" evidence="4">
    <location>
        <begin position="43"/>
        <end position="66"/>
    </location>
</feature>
<dbReference type="GO" id="GO:0005524">
    <property type="term" value="F:ATP binding"/>
    <property type="evidence" value="ECO:0007669"/>
    <property type="project" value="InterPro"/>
</dbReference>
<dbReference type="GO" id="GO:0006139">
    <property type="term" value="P:nucleobase-containing compound metabolic process"/>
    <property type="evidence" value="ECO:0007669"/>
    <property type="project" value="InterPro"/>
</dbReference>
<reference evidence="5" key="2">
    <citation type="submission" date="2025-08" db="UniProtKB">
        <authorList>
            <consortium name="Ensembl"/>
        </authorList>
    </citation>
    <scope>IDENTIFICATION</scope>
</reference>
<reference evidence="5" key="1">
    <citation type="submission" date="2023-05" db="EMBL/GenBank/DDBJ databases">
        <title>High-quality long-read genome of Scophthalmus maximus.</title>
        <authorList>
            <person name="Lien S."/>
            <person name="Martinez P."/>
        </authorList>
    </citation>
    <scope>NUCLEOTIDE SEQUENCE [LARGE SCALE GENOMIC DNA]</scope>
</reference>
<dbReference type="CDD" id="cd01428">
    <property type="entry name" value="ADK"/>
    <property type="match status" value="1"/>
</dbReference>
<keyword evidence="1" id="KW-0808">Transferase</keyword>
<evidence type="ECO:0000256" key="2">
    <source>
        <dbReference type="ARBA" id="ARBA00022741"/>
    </source>
</evidence>
<evidence type="ECO:0000256" key="4">
    <source>
        <dbReference type="SAM" id="MobiDB-lite"/>
    </source>
</evidence>
<feature type="region of interest" description="Disordered" evidence="4">
    <location>
        <begin position="598"/>
        <end position="632"/>
    </location>
</feature>
<dbReference type="CDD" id="cd22967">
    <property type="entry name" value="DD_AK7"/>
    <property type="match status" value="1"/>
</dbReference>
<evidence type="ECO:0000313" key="5">
    <source>
        <dbReference type="Ensembl" id="ENSSMAP00000020861.2"/>
    </source>
</evidence>
<dbReference type="SUPFAM" id="SSF51735">
    <property type="entry name" value="NAD(P)-binding Rossmann-fold domains"/>
    <property type="match status" value="1"/>
</dbReference>
<proteinExistence type="predicted"/>
<organism evidence="5 6">
    <name type="scientific">Scophthalmus maximus</name>
    <name type="common">Turbot</name>
    <name type="synonym">Psetta maxima</name>
    <dbReference type="NCBI Taxonomy" id="52904"/>
    <lineage>
        <taxon>Eukaryota</taxon>
        <taxon>Metazoa</taxon>
        <taxon>Chordata</taxon>
        <taxon>Craniata</taxon>
        <taxon>Vertebrata</taxon>
        <taxon>Euteleostomi</taxon>
        <taxon>Actinopterygii</taxon>
        <taxon>Neopterygii</taxon>
        <taxon>Teleostei</taxon>
        <taxon>Neoteleostei</taxon>
        <taxon>Acanthomorphata</taxon>
        <taxon>Carangaria</taxon>
        <taxon>Pleuronectiformes</taxon>
        <taxon>Pleuronectoidei</taxon>
        <taxon>Scophthalmidae</taxon>
        <taxon>Scophthalmus</taxon>
    </lineage>
</organism>
<dbReference type="Proteomes" id="UP000694558">
    <property type="component" value="Chromosome 17"/>
</dbReference>
<evidence type="ECO:0000256" key="3">
    <source>
        <dbReference type="ARBA" id="ARBA00022777"/>
    </source>
</evidence>
<evidence type="ECO:0000313" key="6">
    <source>
        <dbReference type="Proteomes" id="UP000694558"/>
    </source>
</evidence>
<keyword evidence="2" id="KW-0547">Nucleotide-binding</keyword>